<dbReference type="InterPro" id="IPR036188">
    <property type="entry name" value="FAD/NAD-bd_sf"/>
</dbReference>
<evidence type="ECO:0000259" key="8">
    <source>
        <dbReference type="Pfam" id="PF02852"/>
    </source>
</evidence>
<dbReference type="PRINTS" id="PR00368">
    <property type="entry name" value="FADPNR"/>
</dbReference>
<dbReference type="GO" id="GO:0050660">
    <property type="term" value="F:flavin adenine dinucleotide binding"/>
    <property type="evidence" value="ECO:0007669"/>
    <property type="project" value="InterPro"/>
</dbReference>
<keyword evidence="7" id="KW-0676">Redox-active center</keyword>
<reference evidence="10 11" key="1">
    <citation type="submission" date="2018-07" db="EMBL/GenBank/DDBJ databases">
        <title>Genomic Encyclopedia of Type Strains, Phase IV (KMG-IV): sequencing the most valuable type-strain genomes for metagenomic binning, comparative biology and taxonomic classification.</title>
        <authorList>
            <person name="Goeker M."/>
        </authorList>
    </citation>
    <scope>NUCLEOTIDE SEQUENCE [LARGE SCALE GENOMIC DNA]</scope>
    <source>
        <strain evidence="10 11">DSM 21634</strain>
    </source>
</reference>
<dbReference type="InterPro" id="IPR023753">
    <property type="entry name" value="FAD/NAD-binding_dom"/>
</dbReference>
<evidence type="ECO:0000256" key="3">
    <source>
        <dbReference type="ARBA" id="ARBA00022630"/>
    </source>
</evidence>
<dbReference type="GO" id="GO:0045454">
    <property type="term" value="P:cell redox homeostasis"/>
    <property type="evidence" value="ECO:0007669"/>
    <property type="project" value="InterPro"/>
</dbReference>
<evidence type="ECO:0000256" key="7">
    <source>
        <dbReference type="ARBA" id="ARBA00023284"/>
    </source>
</evidence>
<evidence type="ECO:0000256" key="2">
    <source>
        <dbReference type="ARBA" id="ARBA00007532"/>
    </source>
</evidence>
<dbReference type="Pfam" id="PF02852">
    <property type="entry name" value="Pyr_redox_dim"/>
    <property type="match status" value="1"/>
</dbReference>
<keyword evidence="4" id="KW-0274">FAD</keyword>
<dbReference type="InterPro" id="IPR004099">
    <property type="entry name" value="Pyr_nucl-diS_OxRdtase_dimer"/>
</dbReference>
<evidence type="ECO:0000313" key="10">
    <source>
        <dbReference type="EMBL" id="RCW63605.1"/>
    </source>
</evidence>
<feature type="domain" description="FAD/NAD(P)-binding" evidence="9">
    <location>
        <begin position="47"/>
        <end position="278"/>
    </location>
</feature>
<dbReference type="InterPro" id="IPR046952">
    <property type="entry name" value="GSHR/TRXR-like"/>
</dbReference>
<keyword evidence="3" id="KW-0285">Flavoprotein</keyword>
<dbReference type="EMBL" id="QPJK01000018">
    <property type="protein sequence ID" value="RCW63605.1"/>
    <property type="molecule type" value="Genomic_DNA"/>
</dbReference>
<evidence type="ECO:0000256" key="1">
    <source>
        <dbReference type="ARBA" id="ARBA00001974"/>
    </source>
</evidence>
<gene>
    <name evidence="10" type="ORF">DES41_1181</name>
</gene>
<dbReference type="InterPro" id="IPR016156">
    <property type="entry name" value="FAD/NAD-linked_Rdtase_dimer_sf"/>
</dbReference>
<dbReference type="Gene3D" id="3.30.390.30">
    <property type="match status" value="1"/>
</dbReference>
<protein>
    <submittedName>
        <fullName evidence="10">Glutathione reductase (NADPH)</fullName>
    </submittedName>
</protein>
<dbReference type="PRINTS" id="PR00411">
    <property type="entry name" value="PNDRDTASEI"/>
</dbReference>
<dbReference type="Gene3D" id="3.50.50.60">
    <property type="entry name" value="FAD/NAD(P)-binding domain"/>
    <property type="match status" value="2"/>
</dbReference>
<evidence type="ECO:0000256" key="5">
    <source>
        <dbReference type="ARBA" id="ARBA00023002"/>
    </source>
</evidence>
<dbReference type="GO" id="GO:0005829">
    <property type="term" value="C:cytosol"/>
    <property type="evidence" value="ECO:0007669"/>
    <property type="project" value="TreeGrafter"/>
</dbReference>
<sequence>HALPGKICSRCSCSWLHSLKSWSLRETRGGSLGWQAETGGIDWEHLKNLRKSEVSRLNQVYERLLHEAGVELHRGWATLTGPNSLAVGTRAIRARHILLAPGGKPVRPPISGVDLAITSDDVFDLVSLPRNLAVVGSGYIAVEFASIFTGLGVQVDLIYRGSRLLKDFDRETSEFLANELEKAGVRLHPHSGIESIESDGRQRIVTTKAGRRLSADQVLLATGRQPNLDRLGLQAAGVHLTESGAIQVEDHRTSVSSIWAVGDAVGGPQLTPVALAQAMDAVGLIFPAGGARRRVSLEHIPTAIFTSPSLACCGMTERVAKERYGKVEVFRSDFRSLKDTVGSTPARTFLKVIVDTCSDRVVGLHMVGRDAGEIVQGFAVAMQCGLTKADLDAAVGIHPTVAEDFLSMRSWKEAEPN</sequence>
<dbReference type="Pfam" id="PF07992">
    <property type="entry name" value="Pyr_redox_2"/>
    <property type="match status" value="1"/>
</dbReference>
<dbReference type="GO" id="GO:0034599">
    <property type="term" value="P:cellular response to oxidative stress"/>
    <property type="evidence" value="ECO:0007669"/>
    <property type="project" value="TreeGrafter"/>
</dbReference>
<dbReference type="GO" id="GO:0004362">
    <property type="term" value="F:glutathione-disulfide reductase (NADPH) activity"/>
    <property type="evidence" value="ECO:0007669"/>
    <property type="project" value="TreeGrafter"/>
</dbReference>
<feature type="non-terminal residue" evidence="10">
    <location>
        <position position="1"/>
    </location>
</feature>
<evidence type="ECO:0000256" key="4">
    <source>
        <dbReference type="ARBA" id="ARBA00022827"/>
    </source>
</evidence>
<dbReference type="GO" id="GO:0006749">
    <property type="term" value="P:glutathione metabolic process"/>
    <property type="evidence" value="ECO:0007669"/>
    <property type="project" value="TreeGrafter"/>
</dbReference>
<keyword evidence="6" id="KW-1015">Disulfide bond</keyword>
<comment type="similarity">
    <text evidence="2">Belongs to the class-I pyridine nucleotide-disulfide oxidoreductase family.</text>
</comment>
<accession>A0A368X721</accession>
<comment type="caution">
    <text evidence="10">The sequence shown here is derived from an EMBL/GenBank/DDBJ whole genome shotgun (WGS) entry which is preliminary data.</text>
</comment>
<comment type="cofactor">
    <cofactor evidence="1">
        <name>FAD</name>
        <dbReference type="ChEBI" id="CHEBI:57692"/>
    </cofactor>
</comment>
<evidence type="ECO:0000256" key="6">
    <source>
        <dbReference type="ARBA" id="ARBA00023157"/>
    </source>
</evidence>
<dbReference type="SUPFAM" id="SSF51905">
    <property type="entry name" value="FAD/NAD(P)-binding domain"/>
    <property type="match status" value="1"/>
</dbReference>
<dbReference type="Proteomes" id="UP000252884">
    <property type="component" value="Unassembled WGS sequence"/>
</dbReference>
<dbReference type="OrthoDB" id="178496at2"/>
<dbReference type="PANTHER" id="PTHR42737">
    <property type="entry name" value="GLUTATHIONE REDUCTASE"/>
    <property type="match status" value="1"/>
</dbReference>
<dbReference type="AlphaFoldDB" id="A0A368X721"/>
<keyword evidence="11" id="KW-1185">Reference proteome</keyword>
<dbReference type="RefSeq" id="WP_147283056.1">
    <property type="nucleotide sequence ID" value="NZ_QPJK01000018.1"/>
</dbReference>
<keyword evidence="5" id="KW-0560">Oxidoreductase</keyword>
<feature type="domain" description="Pyridine nucleotide-disulphide oxidoreductase dimerisation" evidence="8">
    <location>
        <begin position="300"/>
        <end position="406"/>
    </location>
</feature>
<evidence type="ECO:0000313" key="11">
    <source>
        <dbReference type="Proteomes" id="UP000252884"/>
    </source>
</evidence>
<proteinExistence type="inferred from homology"/>
<dbReference type="SUPFAM" id="SSF55424">
    <property type="entry name" value="FAD/NAD-linked reductases, dimerisation (C-terminal) domain"/>
    <property type="match status" value="1"/>
</dbReference>
<dbReference type="PANTHER" id="PTHR42737:SF2">
    <property type="entry name" value="GLUTATHIONE REDUCTASE"/>
    <property type="match status" value="1"/>
</dbReference>
<name>A0A368X721_9BURK</name>
<evidence type="ECO:0000259" key="9">
    <source>
        <dbReference type="Pfam" id="PF07992"/>
    </source>
</evidence>
<organism evidence="10 11">
    <name type="scientific">Pseudorhodoferax soli</name>
    <dbReference type="NCBI Taxonomy" id="545864"/>
    <lineage>
        <taxon>Bacteria</taxon>
        <taxon>Pseudomonadati</taxon>
        <taxon>Pseudomonadota</taxon>
        <taxon>Betaproteobacteria</taxon>
        <taxon>Burkholderiales</taxon>
        <taxon>Comamonadaceae</taxon>
    </lineage>
</organism>